<proteinExistence type="predicted"/>
<accession>A0ABY7ARB2</accession>
<dbReference type="PANTHER" id="PTHR38774:SF1">
    <property type="entry name" value="CYTOPLASMIC PROTEIN"/>
    <property type="match status" value="1"/>
</dbReference>
<sequence>MANSVILAKPKKYVPDLVALNSLCERNFLLLSYLVDDWRYESEVNQFETSPQFTFQIRVLEQSRYTNLLEIRQLSTSFPDFLQPNVQVRVYHDAKMAEVVKSQNVSRIQPSYIYPNKQMHQPDEKHQINLFLHDWLAFCKEKGMSLPNQISNLN</sequence>
<dbReference type="RefSeq" id="WP_268075783.1">
    <property type="nucleotide sequence ID" value="NZ_CP109965.1"/>
</dbReference>
<dbReference type="Pfam" id="PF06853">
    <property type="entry name" value="DUF1249"/>
    <property type="match status" value="1"/>
</dbReference>
<reference evidence="1" key="1">
    <citation type="submission" date="2022-10" db="EMBL/GenBank/DDBJ databases">
        <title>Catenovulum adriacola sp. nov. isolated in the Harbour of Susak.</title>
        <authorList>
            <person name="Schoch T."/>
            <person name="Reich S.J."/>
            <person name="Stoeferle S."/>
            <person name="Flaiz M."/>
            <person name="Kazda M."/>
            <person name="Riedel C.U."/>
            <person name="Duerre P."/>
        </authorList>
    </citation>
    <scope>NUCLEOTIDE SEQUENCE</scope>
    <source>
        <strain evidence="1">TS8</strain>
    </source>
</reference>
<dbReference type="InterPro" id="IPR009659">
    <property type="entry name" value="DUF1249"/>
</dbReference>
<keyword evidence="2" id="KW-1185">Reference proteome</keyword>
<dbReference type="EMBL" id="CP109965">
    <property type="protein sequence ID" value="WAJ71307.1"/>
    <property type="molecule type" value="Genomic_DNA"/>
</dbReference>
<name>A0ABY7ARB2_9ALTE</name>
<evidence type="ECO:0000313" key="2">
    <source>
        <dbReference type="Proteomes" id="UP001163726"/>
    </source>
</evidence>
<evidence type="ECO:0000313" key="1">
    <source>
        <dbReference type="EMBL" id="WAJ71307.1"/>
    </source>
</evidence>
<protein>
    <submittedName>
        <fullName evidence="1">DUF1249 domain-containing protein</fullName>
    </submittedName>
</protein>
<dbReference type="Proteomes" id="UP001163726">
    <property type="component" value="Chromosome"/>
</dbReference>
<gene>
    <name evidence="1" type="ORF">OLW01_05785</name>
</gene>
<dbReference type="PANTHER" id="PTHR38774">
    <property type="entry name" value="CYTOPLASMIC PROTEIN-RELATED"/>
    <property type="match status" value="1"/>
</dbReference>
<organism evidence="1 2">
    <name type="scientific">Catenovulum adriaticum</name>
    <dbReference type="NCBI Taxonomy" id="2984846"/>
    <lineage>
        <taxon>Bacteria</taxon>
        <taxon>Pseudomonadati</taxon>
        <taxon>Pseudomonadota</taxon>
        <taxon>Gammaproteobacteria</taxon>
        <taxon>Alteromonadales</taxon>
        <taxon>Alteromonadaceae</taxon>
        <taxon>Catenovulum</taxon>
    </lineage>
</organism>